<name>D9I677_9CAUD</name>
<evidence type="ECO:0000256" key="1">
    <source>
        <dbReference type="SAM" id="Phobius"/>
    </source>
</evidence>
<dbReference type="EMBL" id="HM114315">
    <property type="protein sequence ID" value="ADJ19458.1"/>
    <property type="molecule type" value="Genomic_DNA"/>
</dbReference>
<keyword evidence="1" id="KW-0472">Membrane</keyword>
<gene>
    <name evidence="2" type="ORF">Acj133p143</name>
</gene>
<keyword evidence="1" id="KW-1133">Transmembrane helix</keyword>
<dbReference type="RefSeq" id="YP_004300724.1">
    <property type="nucleotide sequence ID" value="NC_015250.1"/>
</dbReference>
<proteinExistence type="predicted"/>
<evidence type="ECO:0000313" key="3">
    <source>
        <dbReference type="Proteomes" id="UP000000330"/>
    </source>
</evidence>
<reference evidence="2 3" key="1">
    <citation type="journal article" date="2010" name="Virol. J.">
        <title>Genomes of the T4-related bacteriophages as windows on microbial genome evolution.</title>
        <authorList>
            <person name="Petrov V.M."/>
            <person name="Ratnayaka S."/>
            <person name="Nolan J.M."/>
            <person name="Miller E.S."/>
            <person name="Karam J.D."/>
        </authorList>
    </citation>
    <scope>NUCLEOTIDE SEQUENCE [LARGE SCALE GENOMIC DNA]</scope>
    <source>
        <strain evidence="2">Acj133</strain>
    </source>
</reference>
<keyword evidence="1" id="KW-0812">Transmembrane</keyword>
<dbReference type="Proteomes" id="UP000000330">
    <property type="component" value="Segment"/>
</dbReference>
<dbReference type="KEGG" id="vg:10323260"/>
<feature type="transmembrane region" description="Helical" evidence="1">
    <location>
        <begin position="6"/>
        <end position="27"/>
    </location>
</feature>
<dbReference type="GeneID" id="10323260"/>
<keyword evidence="3" id="KW-1185">Reference proteome</keyword>
<evidence type="ECO:0000313" key="2">
    <source>
        <dbReference type="EMBL" id="ADJ19458.1"/>
    </source>
</evidence>
<accession>D9I677</accession>
<feature type="transmembrane region" description="Helical" evidence="1">
    <location>
        <begin position="48"/>
        <end position="67"/>
    </location>
</feature>
<dbReference type="PROSITE" id="PS51257">
    <property type="entry name" value="PROKAR_LIPOPROTEIN"/>
    <property type="match status" value="1"/>
</dbReference>
<protein>
    <submittedName>
        <fullName evidence="2">Uncharacterized protein</fullName>
    </submittedName>
</protein>
<sequence length="73" mass="8277">MKIELLYVFIGLMTINTVLGCLVCSALDKMNPSNMEEWTKHVRKAILVLLYMIAVVEAIMLGAYIVLYNNNLL</sequence>
<organism evidence="2 3">
    <name type="scientific">Acinetobacter phage 133</name>
    <dbReference type="NCBI Taxonomy" id="2919552"/>
    <lineage>
        <taxon>Viruses</taxon>
        <taxon>Duplodnaviria</taxon>
        <taxon>Heunggongvirae</taxon>
        <taxon>Uroviricota</taxon>
        <taxon>Caudoviricetes</taxon>
        <taxon>Pantevenvirales</taxon>
        <taxon>Straboviridae</taxon>
        <taxon>Tevenvirinae</taxon>
        <taxon>Centumtrigintavirus</taxon>
        <taxon>Centumtrigintavirus cv133</taxon>
        <taxon>Acinetobacter virus 133</taxon>
    </lineage>
</organism>